<dbReference type="KEGG" id="hlr:HALLA_00470"/>
<dbReference type="AlphaFoldDB" id="W0JX01"/>
<dbReference type="EMBL" id="CP007057">
    <property type="protein sequence ID" value="AHG01797.1"/>
    <property type="molecule type" value="Genomic_DNA"/>
</dbReference>
<evidence type="ECO:0000313" key="4">
    <source>
        <dbReference type="Proteomes" id="UP000019024"/>
    </source>
</evidence>
<reference evidence="3 4" key="1">
    <citation type="submission" date="2014-01" db="EMBL/GenBank/DDBJ databases">
        <authorList>
            <consortium name="DOE Joint Genome Institute"/>
            <person name="Anderson I."/>
            <person name="Huntemann M."/>
            <person name="Han J."/>
            <person name="Chen A."/>
            <person name="Kyrpides N."/>
            <person name="Mavromatis K."/>
            <person name="Markowitz V."/>
            <person name="Palaniappan K."/>
            <person name="Ivanova N."/>
            <person name="Schaumberg A."/>
            <person name="Pati A."/>
            <person name="Liolios K."/>
            <person name="Nordberg H.P."/>
            <person name="Cantor M.N."/>
            <person name="Hua S.X."/>
            <person name="Woyke T."/>
        </authorList>
    </citation>
    <scope>NUCLEOTIDE SEQUENCE [LARGE SCALE GENOMIC DNA]</scope>
    <source>
        <strain evidence="3 4">XH-48</strain>
        <plasmid evidence="4">2</plasmid>
    </source>
</reference>
<dbReference type="InterPro" id="IPR010799">
    <property type="entry name" value="MlrC_C"/>
</dbReference>
<sequence length="518" mass="57042">MNSNSETLCVPTKTVLLGSIYHETNTFAPGYTTREDFQDHKEYFGDEIIEEFHGTNTEIGGIINLAEQSNINLFLSLSVSAMPGATIARDTFDFYQEKLLSDIRQHKNELDGVILPLHGAMVVEGLQDGEGVLISNIREIIEDHVPIIVTLDLHGNITDKLVHHADALIAYETYPHIDKAKTGKRGLDCLLQIIHGEIIPVMSIERPPLSPVTPTQNTREGPMAEVMEFARKLEEQDSIVKVNVLPGFSRSDVPAMGFSVPVVADDDLEAAKNASRDLAEMVWEMHEEFVMDFPTPPEAVSEAIDYIEGSTGSTDPVVLADVGDNPGGGGTADGTAVLRELIEQGADNTGVAIIRDPAVVESCIQSGVGKKVTVTLGGKTDDRHGEPIVDLDGYVKTITDGKFLNYGPKSTGAKNDMGRTVLLECQQKNDVQIIVTEKRLQPADTEIWRHVGTQPERFDILLVKSTNHFRADYEPRASRVIPVNSPGLAAMDPRQFNHRNLKRQIYPICEEDEIQYPN</sequence>
<dbReference type="PIRSF" id="PIRSF012702">
    <property type="entry name" value="UCP012702"/>
    <property type="match status" value="1"/>
</dbReference>
<geneLocation type="plasmid" evidence="3">
    <name>unnamed</name>
</geneLocation>
<feature type="domain" description="Microcystin LR degradation protein MlrC C-terminal" evidence="1">
    <location>
        <begin position="319"/>
        <end position="500"/>
    </location>
</feature>
<dbReference type="Pfam" id="PF07364">
    <property type="entry name" value="DUF1485"/>
    <property type="match status" value="1"/>
</dbReference>
<accession>W0JX01</accession>
<dbReference type="InterPro" id="IPR009197">
    <property type="entry name" value="MlrC"/>
</dbReference>
<feature type="domain" description="Microcystin LR degradation protein MlrC N-terminal" evidence="2">
    <location>
        <begin position="15"/>
        <end position="304"/>
    </location>
</feature>
<name>W0JX01_9EURY</name>
<protein>
    <submittedName>
        <fullName evidence="3">Microcystin LR degradation protein MlrC</fullName>
    </submittedName>
</protein>
<proteinExistence type="predicted"/>
<keyword evidence="3" id="KW-0614">Plasmid</keyword>
<dbReference type="eggNOG" id="arCOG09072">
    <property type="taxonomic scope" value="Archaea"/>
</dbReference>
<gene>
    <name evidence="3" type="ORF">HALLA_00470</name>
</gene>
<organism evidence="3 4">
    <name type="scientific">Halostagnicola larsenii XH-48</name>
    <dbReference type="NCBI Taxonomy" id="797299"/>
    <lineage>
        <taxon>Archaea</taxon>
        <taxon>Methanobacteriati</taxon>
        <taxon>Methanobacteriota</taxon>
        <taxon>Stenosarchaea group</taxon>
        <taxon>Halobacteria</taxon>
        <taxon>Halobacteriales</taxon>
        <taxon>Natrialbaceae</taxon>
        <taxon>Halostagnicola</taxon>
    </lineage>
</organism>
<evidence type="ECO:0000259" key="2">
    <source>
        <dbReference type="Pfam" id="PF07364"/>
    </source>
</evidence>
<keyword evidence="4" id="KW-1185">Reference proteome</keyword>
<evidence type="ECO:0000259" key="1">
    <source>
        <dbReference type="Pfam" id="PF07171"/>
    </source>
</evidence>
<dbReference type="HOGENOM" id="CLU_028172_1_0_2"/>
<evidence type="ECO:0000313" key="3">
    <source>
        <dbReference type="EMBL" id="AHG01797.1"/>
    </source>
</evidence>
<dbReference type="Proteomes" id="UP000019024">
    <property type="component" value="Plasmid unnamed2"/>
</dbReference>
<dbReference type="InterPro" id="IPR015995">
    <property type="entry name" value="MlrC_N"/>
</dbReference>
<dbReference type="Pfam" id="PF07171">
    <property type="entry name" value="MlrC_C"/>
    <property type="match status" value="1"/>
</dbReference>